<dbReference type="NCBIfam" id="TIGR01777">
    <property type="entry name" value="yfcH"/>
    <property type="match status" value="1"/>
</dbReference>
<comment type="similarity">
    <text evidence="1">Belongs to the NAD(P)-dependent epimerase/dehydratase family. SDR39U1 subfamily.</text>
</comment>
<gene>
    <name evidence="4" type="ORF">EII11_01600</name>
</gene>
<protein>
    <submittedName>
        <fullName evidence="4">TIGR01777 family protein</fullName>
    </submittedName>
</protein>
<dbReference type="InterPro" id="IPR013549">
    <property type="entry name" value="DUF1731"/>
</dbReference>
<dbReference type="SUPFAM" id="SSF51735">
    <property type="entry name" value="NAD(P)-binding Rossmann-fold domains"/>
    <property type="match status" value="1"/>
</dbReference>
<evidence type="ECO:0000313" key="5">
    <source>
        <dbReference type="Proteomes" id="UP000280444"/>
    </source>
</evidence>
<evidence type="ECO:0000256" key="1">
    <source>
        <dbReference type="ARBA" id="ARBA00009353"/>
    </source>
</evidence>
<dbReference type="InterPro" id="IPR010099">
    <property type="entry name" value="SDR39U1"/>
</dbReference>
<dbReference type="InterPro" id="IPR036291">
    <property type="entry name" value="NAD(P)-bd_dom_sf"/>
</dbReference>
<dbReference type="AlphaFoldDB" id="A0A3P1SHG9"/>
<dbReference type="Pfam" id="PF08338">
    <property type="entry name" value="DUF1731"/>
    <property type="match status" value="1"/>
</dbReference>
<dbReference type="Gene3D" id="3.40.50.720">
    <property type="entry name" value="NAD(P)-binding Rossmann-like Domain"/>
    <property type="match status" value="1"/>
</dbReference>
<dbReference type="RefSeq" id="WP_124867886.1">
    <property type="nucleotide sequence ID" value="NZ_RQZF01000001.1"/>
</dbReference>
<accession>A0A3P1SHG9</accession>
<evidence type="ECO:0000259" key="3">
    <source>
        <dbReference type="Pfam" id="PF08338"/>
    </source>
</evidence>
<evidence type="ECO:0000313" key="4">
    <source>
        <dbReference type="EMBL" id="RRC96369.1"/>
    </source>
</evidence>
<dbReference type="EMBL" id="RQZF01000001">
    <property type="protein sequence ID" value="RRC96369.1"/>
    <property type="molecule type" value="Genomic_DNA"/>
</dbReference>
<feature type="domain" description="DUF1731" evidence="3">
    <location>
        <begin position="270"/>
        <end position="314"/>
    </location>
</feature>
<organism evidence="4 5">
    <name type="scientific">Schaalia canis</name>
    <dbReference type="NCBI Taxonomy" id="100469"/>
    <lineage>
        <taxon>Bacteria</taxon>
        <taxon>Bacillati</taxon>
        <taxon>Actinomycetota</taxon>
        <taxon>Actinomycetes</taxon>
        <taxon>Actinomycetales</taxon>
        <taxon>Actinomycetaceae</taxon>
        <taxon>Schaalia</taxon>
    </lineage>
</organism>
<sequence length="324" mass="35495">MTERRLTERPLVVLAGASGFIGSHLLDALVTLGFEVRRLQRSAPERIEDNPTAQNSGVAYWNPSEGICDEEHLADAAAVICLNGANLIGRPWTDSYKTTLLRSRIDSVNTIVDAIGRLPKSRRPRAFLSGSAVGIYGFDRGDEKLTEESSYGEGFLADLCIQWEAAAQRAQDDYGVRTVLLRTGLVLGPEAGLLPMMVIPYRLGLGAQLGSGQSWMPVISVVDHVRAMVFCLTTPSIEGPVNLVCPEPLRNEEFHENLSHYLARPAFLKAPEVLLRTLGGQMAQEVILASQRALPHKLLAEGFMFTAPTAFEILGQVLPARHRR</sequence>
<reference evidence="4 5" key="1">
    <citation type="submission" date="2018-11" db="EMBL/GenBank/DDBJ databases">
        <title>Genomes From Bacteria Associated with the Canine Oral Cavity: a Test Case for Automated Genome-Based Taxonomic Assignment.</title>
        <authorList>
            <person name="Coil D.A."/>
            <person name="Jospin G."/>
            <person name="Darling A.E."/>
            <person name="Wallis C."/>
            <person name="Davis I.J."/>
            <person name="Harris S."/>
            <person name="Eisen J.A."/>
            <person name="Holcombe L.J."/>
            <person name="O'Flynn C."/>
        </authorList>
    </citation>
    <scope>NUCLEOTIDE SEQUENCE [LARGE SCALE GENOMIC DNA]</scope>
    <source>
        <strain evidence="4 5">OH770</strain>
    </source>
</reference>
<feature type="domain" description="NAD-dependent epimerase/dehydratase" evidence="2">
    <location>
        <begin position="12"/>
        <end position="236"/>
    </location>
</feature>
<dbReference type="OrthoDB" id="9801773at2"/>
<name>A0A3P1SHG9_9ACTO</name>
<keyword evidence="5" id="KW-1185">Reference proteome</keyword>
<evidence type="ECO:0000259" key="2">
    <source>
        <dbReference type="Pfam" id="PF01370"/>
    </source>
</evidence>
<dbReference type="PANTHER" id="PTHR11092">
    <property type="entry name" value="SUGAR NUCLEOTIDE EPIMERASE RELATED"/>
    <property type="match status" value="1"/>
</dbReference>
<dbReference type="Proteomes" id="UP000280444">
    <property type="component" value="Unassembled WGS sequence"/>
</dbReference>
<dbReference type="InterPro" id="IPR001509">
    <property type="entry name" value="Epimerase_deHydtase"/>
</dbReference>
<dbReference type="PANTHER" id="PTHR11092:SF0">
    <property type="entry name" value="EPIMERASE FAMILY PROTEIN SDR39U1"/>
    <property type="match status" value="1"/>
</dbReference>
<dbReference type="Pfam" id="PF01370">
    <property type="entry name" value="Epimerase"/>
    <property type="match status" value="1"/>
</dbReference>
<proteinExistence type="inferred from homology"/>
<comment type="caution">
    <text evidence="4">The sequence shown here is derived from an EMBL/GenBank/DDBJ whole genome shotgun (WGS) entry which is preliminary data.</text>
</comment>